<dbReference type="Proteomes" id="UP000245119">
    <property type="component" value="Linkage Group LG2"/>
</dbReference>
<comment type="caution">
    <text evidence="2">The sequence shown here is derived from an EMBL/GenBank/DDBJ whole genome shotgun (WGS) entry which is preliminary data.</text>
</comment>
<proteinExistence type="predicted"/>
<dbReference type="Pfam" id="PF00013">
    <property type="entry name" value="KH_1"/>
    <property type="match status" value="1"/>
</dbReference>
<feature type="domain" description="K Homology" evidence="1">
    <location>
        <begin position="66"/>
        <end position="104"/>
    </location>
</feature>
<reference evidence="2 3" key="1">
    <citation type="submission" date="2018-04" db="EMBL/GenBank/DDBJ databases">
        <title>The genome of golden apple snail Pomacea canaliculata provides insight into stress tolerance and invasive adaptation.</title>
        <authorList>
            <person name="Liu C."/>
            <person name="Liu B."/>
            <person name="Ren Y."/>
            <person name="Zhang Y."/>
            <person name="Wang H."/>
            <person name="Li S."/>
            <person name="Jiang F."/>
            <person name="Yin L."/>
            <person name="Zhang G."/>
            <person name="Qian W."/>
            <person name="Fan W."/>
        </authorList>
    </citation>
    <scope>NUCLEOTIDE SEQUENCE [LARGE SCALE GENOMIC DNA]</scope>
    <source>
        <strain evidence="2">SZHN2017</strain>
        <tissue evidence="2">Muscle</tissue>
    </source>
</reference>
<sequence>MEPKKRAKKGDPRETYHHPVTLAALAVLAGRQAYRSCCSSRSLIADSKGDKTTDTDAKTLKSTGAVEEIESRSGTSLQLIHDSRVIVIQGSRSQIEEAVRLINEQTGVEVR</sequence>
<dbReference type="GO" id="GO:0003723">
    <property type="term" value="F:RNA binding"/>
    <property type="evidence" value="ECO:0007669"/>
    <property type="project" value="InterPro"/>
</dbReference>
<dbReference type="AlphaFoldDB" id="A0A2T7PT40"/>
<name>A0A2T7PT40_POMCA</name>
<accession>A0A2T7PT40</accession>
<protein>
    <recommendedName>
        <fullName evidence="1">K Homology domain-containing protein</fullName>
    </recommendedName>
</protein>
<organism evidence="2 3">
    <name type="scientific">Pomacea canaliculata</name>
    <name type="common">Golden apple snail</name>
    <dbReference type="NCBI Taxonomy" id="400727"/>
    <lineage>
        <taxon>Eukaryota</taxon>
        <taxon>Metazoa</taxon>
        <taxon>Spiralia</taxon>
        <taxon>Lophotrochozoa</taxon>
        <taxon>Mollusca</taxon>
        <taxon>Gastropoda</taxon>
        <taxon>Caenogastropoda</taxon>
        <taxon>Architaenioglossa</taxon>
        <taxon>Ampullarioidea</taxon>
        <taxon>Ampullariidae</taxon>
        <taxon>Pomacea</taxon>
    </lineage>
</organism>
<dbReference type="InterPro" id="IPR004088">
    <property type="entry name" value="KH_dom_type_1"/>
</dbReference>
<dbReference type="CDD" id="cd00105">
    <property type="entry name" value="KH-I"/>
    <property type="match status" value="1"/>
</dbReference>
<gene>
    <name evidence="2" type="ORF">C0Q70_03545</name>
</gene>
<dbReference type="EMBL" id="PZQS01000002">
    <property type="protein sequence ID" value="PVD36560.1"/>
    <property type="molecule type" value="Genomic_DNA"/>
</dbReference>
<keyword evidence="3" id="KW-1185">Reference proteome</keyword>
<evidence type="ECO:0000313" key="3">
    <source>
        <dbReference type="Proteomes" id="UP000245119"/>
    </source>
</evidence>
<evidence type="ECO:0000313" key="2">
    <source>
        <dbReference type="EMBL" id="PVD36560.1"/>
    </source>
</evidence>
<evidence type="ECO:0000259" key="1">
    <source>
        <dbReference type="Pfam" id="PF00013"/>
    </source>
</evidence>